<dbReference type="Pfam" id="PF00370">
    <property type="entry name" value="FGGY_N"/>
    <property type="match status" value="1"/>
</dbReference>
<evidence type="ECO:0000259" key="5">
    <source>
        <dbReference type="Pfam" id="PF02782"/>
    </source>
</evidence>
<evidence type="ECO:0000313" key="7">
    <source>
        <dbReference type="Proteomes" id="UP000192796"/>
    </source>
</evidence>
<accession>A0A1V9G6J0</accession>
<proteinExistence type="inferred from homology"/>
<feature type="domain" description="Carbohydrate kinase FGGY N-terminal" evidence="4">
    <location>
        <begin position="5"/>
        <end position="246"/>
    </location>
</feature>
<feature type="domain" description="Carbohydrate kinase FGGY C-terminal" evidence="5">
    <location>
        <begin position="258"/>
        <end position="431"/>
    </location>
</feature>
<dbReference type="EMBL" id="LVYD01000002">
    <property type="protein sequence ID" value="OQP66261.1"/>
    <property type="molecule type" value="Genomic_DNA"/>
</dbReference>
<reference evidence="6 7" key="1">
    <citation type="submission" date="2016-03" db="EMBL/GenBank/DDBJ databases">
        <title>Niastella vici sp. nov., isolated from farmland soil.</title>
        <authorList>
            <person name="Chen L."/>
            <person name="Wang D."/>
            <person name="Yang S."/>
            <person name="Wang G."/>
        </authorList>
    </citation>
    <scope>NUCLEOTIDE SEQUENCE [LARGE SCALE GENOMIC DNA]</scope>
    <source>
        <strain evidence="6 7">DJ57</strain>
    </source>
</reference>
<dbReference type="GO" id="GO:0005975">
    <property type="term" value="P:carbohydrate metabolic process"/>
    <property type="evidence" value="ECO:0007669"/>
    <property type="project" value="InterPro"/>
</dbReference>
<dbReference type="GO" id="GO:0016301">
    <property type="term" value="F:kinase activity"/>
    <property type="evidence" value="ECO:0007669"/>
    <property type="project" value="UniProtKB-KW"/>
</dbReference>
<keyword evidence="3 6" id="KW-0418">Kinase</keyword>
<dbReference type="Gene3D" id="3.30.420.40">
    <property type="match status" value="2"/>
</dbReference>
<comment type="similarity">
    <text evidence="1">Belongs to the FGGY kinase family.</text>
</comment>
<dbReference type="InterPro" id="IPR000577">
    <property type="entry name" value="Carb_kinase_FGGY"/>
</dbReference>
<evidence type="ECO:0000256" key="1">
    <source>
        <dbReference type="ARBA" id="ARBA00009156"/>
    </source>
</evidence>
<dbReference type="RefSeq" id="WP_081145196.1">
    <property type="nucleotide sequence ID" value="NZ_LVYD01000002.1"/>
</dbReference>
<protein>
    <submittedName>
        <fullName evidence="6">Carbohydrate kinase</fullName>
    </submittedName>
</protein>
<evidence type="ECO:0000313" key="6">
    <source>
        <dbReference type="EMBL" id="OQP66261.1"/>
    </source>
</evidence>
<dbReference type="PIRSF" id="PIRSF000538">
    <property type="entry name" value="GlpK"/>
    <property type="match status" value="1"/>
</dbReference>
<evidence type="ECO:0000256" key="3">
    <source>
        <dbReference type="ARBA" id="ARBA00022777"/>
    </source>
</evidence>
<comment type="caution">
    <text evidence="6">The sequence shown here is derived from an EMBL/GenBank/DDBJ whole genome shotgun (WGS) entry which is preliminary data.</text>
</comment>
<dbReference type="PANTHER" id="PTHR43095:SF2">
    <property type="entry name" value="GLUCONOKINASE"/>
    <property type="match status" value="1"/>
</dbReference>
<dbReference type="InterPro" id="IPR050406">
    <property type="entry name" value="FGGY_Carb_Kinase"/>
</dbReference>
<dbReference type="Pfam" id="PF02782">
    <property type="entry name" value="FGGY_C"/>
    <property type="match status" value="1"/>
</dbReference>
<sequence length="485" mass="52695">MNSPYFIGIDVGTQGARAVLINSLGEVLGSGEQAFPLNNQSREEQSPEQWWHDCFLCLQQVIAQVKATIRLADIQAISVTSTSGTIIPLDKNNQPLYNAIMYSDPRSAEEASYCKKVALAENSNGYTAFNASSGLPKMLWFINRYPGKAEQLGKFIHAADFIIGKLSGRYDITDYTNALKSGYDVRKKEWPAYIWEKLPIQQSWLQMVQPSGITVSTILPELAAALGLPQTIQIVAGMTDGCAAQIASGAVQVGDWNTTIGTTLVVKGVTTQEINDPLGRLYCHRHPEGYWMPGGASNTGADWVTRDFGTDLAALTAQAARLVPTKHLAWPLKQQGERFPFIAPQATGFQPAGLPPATLFAACLEGVAYIERYAYEVIEQLSGENVQAVFTAGGGSNSDLWLQIRSNVLNLPVYKMKHVTGAVGAAIIAASQTHFKSLTEAAKALTQIEKEVHPQAGPATIYQQNYQQFIEVLAGKGYISKTAYA</sequence>
<dbReference type="PANTHER" id="PTHR43095">
    <property type="entry name" value="SUGAR KINASE"/>
    <property type="match status" value="1"/>
</dbReference>
<dbReference type="SUPFAM" id="SSF53067">
    <property type="entry name" value="Actin-like ATPase domain"/>
    <property type="match status" value="2"/>
</dbReference>
<dbReference type="AlphaFoldDB" id="A0A1V9G6J0"/>
<dbReference type="InterPro" id="IPR018485">
    <property type="entry name" value="FGGY_C"/>
</dbReference>
<dbReference type="OrthoDB" id="9805576at2"/>
<organism evidence="6 7">
    <name type="scientific">Niastella vici</name>
    <dbReference type="NCBI Taxonomy" id="1703345"/>
    <lineage>
        <taxon>Bacteria</taxon>
        <taxon>Pseudomonadati</taxon>
        <taxon>Bacteroidota</taxon>
        <taxon>Chitinophagia</taxon>
        <taxon>Chitinophagales</taxon>
        <taxon>Chitinophagaceae</taxon>
        <taxon>Niastella</taxon>
    </lineage>
</organism>
<dbReference type="InterPro" id="IPR043129">
    <property type="entry name" value="ATPase_NBD"/>
</dbReference>
<name>A0A1V9G6J0_9BACT</name>
<evidence type="ECO:0000259" key="4">
    <source>
        <dbReference type="Pfam" id="PF00370"/>
    </source>
</evidence>
<evidence type="ECO:0000256" key="2">
    <source>
        <dbReference type="ARBA" id="ARBA00022679"/>
    </source>
</evidence>
<dbReference type="STRING" id="1703345.A3860_12210"/>
<dbReference type="InterPro" id="IPR018484">
    <property type="entry name" value="FGGY_N"/>
</dbReference>
<gene>
    <name evidence="6" type="ORF">A3860_12210</name>
</gene>
<keyword evidence="2" id="KW-0808">Transferase</keyword>
<dbReference type="Proteomes" id="UP000192796">
    <property type="component" value="Unassembled WGS sequence"/>
</dbReference>
<dbReference type="CDD" id="cd07783">
    <property type="entry name" value="ASKHA_NBD_FGGY_SePSK_AtXK1-like"/>
    <property type="match status" value="1"/>
</dbReference>
<keyword evidence="7" id="KW-1185">Reference proteome</keyword>